<gene>
    <name evidence="1" type="ORF">CFX0092_B0864</name>
</gene>
<keyword evidence="2" id="KW-1185">Reference proteome</keyword>
<sequence>MEANGYPVEEKNVADSVAVKLDHSVPQELYSCHTAVVDGYTIEGHVPAAEIDRLLAERPDIAGLAVAGMPIGSPGMETEGVANQPFDVIAFDEAGNMEVYASYKP</sequence>
<name>A0A160TA49_9CHLR</name>
<dbReference type="OrthoDB" id="14727at2"/>
<accession>A0A160TA49</accession>
<organism evidence="1 2">
    <name type="scientific">Candidatus Promineifilum breve</name>
    <dbReference type="NCBI Taxonomy" id="1806508"/>
    <lineage>
        <taxon>Bacteria</taxon>
        <taxon>Bacillati</taxon>
        <taxon>Chloroflexota</taxon>
        <taxon>Ardenticatenia</taxon>
        <taxon>Candidatus Promineifilales</taxon>
        <taxon>Candidatus Promineifilaceae</taxon>
        <taxon>Candidatus Promineifilum</taxon>
    </lineage>
</organism>
<dbReference type="KEGG" id="pbf:CFX0092_B0864"/>
<evidence type="ECO:0000313" key="1">
    <source>
        <dbReference type="EMBL" id="CUS06398.1"/>
    </source>
</evidence>
<dbReference type="EMBL" id="LN890656">
    <property type="protein sequence ID" value="CUS06398.1"/>
    <property type="molecule type" value="Genomic_DNA"/>
</dbReference>
<dbReference type="RefSeq" id="WP_095045671.1">
    <property type="nucleotide sequence ID" value="NZ_LN890656.1"/>
</dbReference>
<dbReference type="Proteomes" id="UP000215027">
    <property type="component" value="Chromosome II"/>
</dbReference>
<evidence type="ECO:0000313" key="2">
    <source>
        <dbReference type="Proteomes" id="UP000215027"/>
    </source>
</evidence>
<dbReference type="InterPro" id="IPR007332">
    <property type="entry name" value="DUF411"/>
</dbReference>
<proteinExistence type="predicted"/>
<reference evidence="1" key="1">
    <citation type="submission" date="2016-01" db="EMBL/GenBank/DDBJ databases">
        <authorList>
            <person name="Mcilroy J.S."/>
            <person name="Karst M S."/>
            <person name="Albertsen M."/>
        </authorList>
    </citation>
    <scope>NUCLEOTIDE SEQUENCE</scope>
    <source>
        <strain evidence="1">Cfx-K</strain>
    </source>
</reference>
<dbReference type="AlphaFoldDB" id="A0A160TA49"/>
<protein>
    <submittedName>
        <fullName evidence="1">Metal-binding protein</fullName>
    </submittedName>
</protein>
<dbReference type="Pfam" id="PF04214">
    <property type="entry name" value="DUF411"/>
    <property type="match status" value="1"/>
</dbReference>